<name>A0A0C3EIH6_9AGAM</name>
<reference evidence="1 2" key="1">
    <citation type="submission" date="2014-04" db="EMBL/GenBank/DDBJ databases">
        <authorList>
            <consortium name="DOE Joint Genome Institute"/>
            <person name="Kuo A."/>
            <person name="Kohler A."/>
            <person name="Nagy L.G."/>
            <person name="Floudas D."/>
            <person name="Copeland A."/>
            <person name="Barry K.W."/>
            <person name="Cichocki N."/>
            <person name="Veneault-Fourrey C."/>
            <person name="LaButti K."/>
            <person name="Lindquist E.A."/>
            <person name="Lipzen A."/>
            <person name="Lundell T."/>
            <person name="Morin E."/>
            <person name="Murat C."/>
            <person name="Sun H."/>
            <person name="Tunlid A."/>
            <person name="Henrissat B."/>
            <person name="Grigoriev I.V."/>
            <person name="Hibbett D.S."/>
            <person name="Martin F."/>
            <person name="Nordberg H.P."/>
            <person name="Cantor M.N."/>
            <person name="Hua S.X."/>
        </authorList>
    </citation>
    <scope>NUCLEOTIDE SEQUENCE [LARGE SCALE GENOMIC DNA]</scope>
    <source>
        <strain evidence="1 2">Foug A</strain>
    </source>
</reference>
<evidence type="ECO:0000313" key="2">
    <source>
        <dbReference type="Proteomes" id="UP000053989"/>
    </source>
</evidence>
<evidence type="ECO:0000313" key="1">
    <source>
        <dbReference type="EMBL" id="KIM67711.1"/>
    </source>
</evidence>
<dbReference type="HOGENOM" id="CLU_2543957_0_0_1"/>
<dbReference type="AlphaFoldDB" id="A0A0C3EIH6"/>
<gene>
    <name evidence="1" type="ORF">SCLCIDRAFT_1066104</name>
</gene>
<dbReference type="EMBL" id="KN822011">
    <property type="protein sequence ID" value="KIM67711.1"/>
    <property type="molecule type" value="Genomic_DNA"/>
</dbReference>
<reference evidence="2" key="2">
    <citation type="submission" date="2015-01" db="EMBL/GenBank/DDBJ databases">
        <title>Evolutionary Origins and Diversification of the Mycorrhizal Mutualists.</title>
        <authorList>
            <consortium name="DOE Joint Genome Institute"/>
            <consortium name="Mycorrhizal Genomics Consortium"/>
            <person name="Kohler A."/>
            <person name="Kuo A."/>
            <person name="Nagy L.G."/>
            <person name="Floudas D."/>
            <person name="Copeland A."/>
            <person name="Barry K.W."/>
            <person name="Cichocki N."/>
            <person name="Veneault-Fourrey C."/>
            <person name="LaButti K."/>
            <person name="Lindquist E.A."/>
            <person name="Lipzen A."/>
            <person name="Lundell T."/>
            <person name="Morin E."/>
            <person name="Murat C."/>
            <person name="Riley R."/>
            <person name="Ohm R."/>
            <person name="Sun H."/>
            <person name="Tunlid A."/>
            <person name="Henrissat B."/>
            <person name="Grigoriev I.V."/>
            <person name="Hibbett D.S."/>
            <person name="Martin F."/>
        </authorList>
    </citation>
    <scope>NUCLEOTIDE SEQUENCE [LARGE SCALE GENOMIC DNA]</scope>
    <source>
        <strain evidence="2">Foug A</strain>
    </source>
</reference>
<protein>
    <submittedName>
        <fullName evidence="1">Uncharacterized protein</fullName>
    </submittedName>
</protein>
<organism evidence="1 2">
    <name type="scientific">Scleroderma citrinum Foug A</name>
    <dbReference type="NCBI Taxonomy" id="1036808"/>
    <lineage>
        <taxon>Eukaryota</taxon>
        <taxon>Fungi</taxon>
        <taxon>Dikarya</taxon>
        <taxon>Basidiomycota</taxon>
        <taxon>Agaricomycotina</taxon>
        <taxon>Agaricomycetes</taxon>
        <taxon>Agaricomycetidae</taxon>
        <taxon>Boletales</taxon>
        <taxon>Sclerodermatineae</taxon>
        <taxon>Sclerodermataceae</taxon>
        <taxon>Scleroderma</taxon>
    </lineage>
</organism>
<dbReference type="InParanoid" id="A0A0C3EIH6"/>
<proteinExistence type="predicted"/>
<keyword evidence="2" id="KW-1185">Reference proteome</keyword>
<dbReference type="Proteomes" id="UP000053989">
    <property type="component" value="Unassembled WGS sequence"/>
</dbReference>
<sequence>MESSTGTEWHLKMKIYRLSNVQNLNSPHTAVYTVVLPYHPLGFVCLKADKPKLCLYRHSCIILLHSLSPHLRAPRTSHMSSMS</sequence>
<accession>A0A0C3EIH6</accession>